<feature type="non-terminal residue" evidence="1">
    <location>
        <position position="60"/>
    </location>
</feature>
<feature type="non-terminal residue" evidence="1">
    <location>
        <position position="1"/>
    </location>
</feature>
<comment type="caution">
    <text evidence="1">The sequence shown here is derived from an EMBL/GenBank/DDBJ whole genome shotgun (WGS) entry which is preliminary data.</text>
</comment>
<dbReference type="Proteomes" id="UP000824469">
    <property type="component" value="Unassembled WGS sequence"/>
</dbReference>
<name>A0AA38CJN5_TAXCH</name>
<keyword evidence="2" id="KW-1185">Reference proteome</keyword>
<sequence length="60" mass="7009">VQEYRGYDTTMHLVLGSHSSKLEYLNEPTQSCVILAVDFTRYQHTTWEGFKRMKEIPICG</sequence>
<protein>
    <submittedName>
        <fullName evidence="1">Uncharacterized protein</fullName>
    </submittedName>
</protein>
<evidence type="ECO:0000313" key="1">
    <source>
        <dbReference type="EMBL" id="KAH9301322.1"/>
    </source>
</evidence>
<evidence type="ECO:0000313" key="2">
    <source>
        <dbReference type="Proteomes" id="UP000824469"/>
    </source>
</evidence>
<reference evidence="1 2" key="1">
    <citation type="journal article" date="2021" name="Nat. Plants">
        <title>The Taxus genome provides insights into paclitaxel biosynthesis.</title>
        <authorList>
            <person name="Xiong X."/>
            <person name="Gou J."/>
            <person name="Liao Q."/>
            <person name="Li Y."/>
            <person name="Zhou Q."/>
            <person name="Bi G."/>
            <person name="Li C."/>
            <person name="Du R."/>
            <person name="Wang X."/>
            <person name="Sun T."/>
            <person name="Guo L."/>
            <person name="Liang H."/>
            <person name="Lu P."/>
            <person name="Wu Y."/>
            <person name="Zhang Z."/>
            <person name="Ro D.K."/>
            <person name="Shang Y."/>
            <person name="Huang S."/>
            <person name="Yan J."/>
        </authorList>
    </citation>
    <scope>NUCLEOTIDE SEQUENCE [LARGE SCALE GENOMIC DNA]</scope>
    <source>
        <strain evidence="1">Ta-2019</strain>
    </source>
</reference>
<accession>A0AA38CJN5</accession>
<dbReference type="AlphaFoldDB" id="A0AA38CJN5"/>
<organism evidence="1 2">
    <name type="scientific">Taxus chinensis</name>
    <name type="common">Chinese yew</name>
    <name type="synonym">Taxus wallichiana var. chinensis</name>
    <dbReference type="NCBI Taxonomy" id="29808"/>
    <lineage>
        <taxon>Eukaryota</taxon>
        <taxon>Viridiplantae</taxon>
        <taxon>Streptophyta</taxon>
        <taxon>Embryophyta</taxon>
        <taxon>Tracheophyta</taxon>
        <taxon>Spermatophyta</taxon>
        <taxon>Pinopsida</taxon>
        <taxon>Pinidae</taxon>
        <taxon>Conifers II</taxon>
        <taxon>Cupressales</taxon>
        <taxon>Taxaceae</taxon>
        <taxon>Taxus</taxon>
    </lineage>
</organism>
<proteinExistence type="predicted"/>
<dbReference type="EMBL" id="JAHRHJ020000009">
    <property type="protein sequence ID" value="KAH9301322.1"/>
    <property type="molecule type" value="Genomic_DNA"/>
</dbReference>
<gene>
    <name evidence="1" type="ORF">KI387_012905</name>
</gene>